<evidence type="ECO:0000313" key="4">
    <source>
        <dbReference type="Proteomes" id="UP000029669"/>
    </source>
</evidence>
<dbReference type="Gene3D" id="3.30.110.40">
    <property type="entry name" value="TusA-like domain"/>
    <property type="match status" value="1"/>
</dbReference>
<dbReference type="InterPro" id="IPR001455">
    <property type="entry name" value="TusA-like"/>
</dbReference>
<gene>
    <name evidence="3" type="ORF">TKV_c00850</name>
</gene>
<dbReference type="Proteomes" id="UP000029669">
    <property type="component" value="Chromosome"/>
</dbReference>
<keyword evidence="4" id="KW-1185">Reference proteome</keyword>
<dbReference type="InterPro" id="IPR036868">
    <property type="entry name" value="TusA-like_sf"/>
</dbReference>
<dbReference type="CDD" id="cd00291">
    <property type="entry name" value="SirA_YedF_YeeD"/>
    <property type="match status" value="1"/>
</dbReference>
<name>A0A097AN94_THEKI</name>
<dbReference type="RefSeq" id="WP_049684299.1">
    <property type="nucleotide sequence ID" value="NZ_CP009170.1"/>
</dbReference>
<dbReference type="EMBL" id="CP009170">
    <property type="protein sequence ID" value="AIS51291.1"/>
    <property type="molecule type" value="Genomic_DNA"/>
</dbReference>
<evidence type="ECO:0000259" key="2">
    <source>
        <dbReference type="PROSITE" id="PS01148"/>
    </source>
</evidence>
<evidence type="ECO:0000313" key="3">
    <source>
        <dbReference type="EMBL" id="AIS51291.1"/>
    </source>
</evidence>
<protein>
    <recommendedName>
        <fullName evidence="2">UPF0033 domain-containing protein</fullName>
    </recommendedName>
</protein>
<dbReference type="OrthoDB" id="9800872at2"/>
<dbReference type="SUPFAM" id="SSF64307">
    <property type="entry name" value="SirA-like"/>
    <property type="match status" value="1"/>
</dbReference>
<evidence type="ECO:0000256" key="1">
    <source>
        <dbReference type="ARBA" id="ARBA00008984"/>
    </source>
</evidence>
<dbReference type="KEGG" id="tki:TKV_c00850"/>
<dbReference type="STRING" id="2325.TKV_c00850"/>
<dbReference type="AlphaFoldDB" id="A0A097AN94"/>
<organism evidence="3 4">
    <name type="scientific">Thermoanaerobacter kivui</name>
    <name type="common">Acetogenium kivui</name>
    <dbReference type="NCBI Taxonomy" id="2325"/>
    <lineage>
        <taxon>Bacteria</taxon>
        <taxon>Bacillati</taxon>
        <taxon>Bacillota</taxon>
        <taxon>Clostridia</taxon>
        <taxon>Thermoanaerobacterales</taxon>
        <taxon>Thermoanaerobacteraceae</taxon>
        <taxon>Thermoanaerobacter</taxon>
    </lineage>
</organism>
<dbReference type="Pfam" id="PF01206">
    <property type="entry name" value="TusA"/>
    <property type="match status" value="1"/>
</dbReference>
<accession>A0A097AN94</accession>
<reference evidence="4" key="1">
    <citation type="journal article" date="2015" name="Genome Announc.">
        <title>Whole-Genome Sequences of 80 Environmental and Clinical Isolates of Burkholderia pseudomallei.</title>
        <authorList>
            <person name="Johnson S.L."/>
            <person name="Baker A.L."/>
            <person name="Chain P.S."/>
            <person name="Currie B.J."/>
            <person name="Daligault H.E."/>
            <person name="Davenport K.W."/>
            <person name="Davis C.B."/>
            <person name="Inglis T.J."/>
            <person name="Kaestli M."/>
            <person name="Koren S."/>
            <person name="Mayo M."/>
            <person name="Merritt A.J."/>
            <person name="Price E.P."/>
            <person name="Sarovich D.S."/>
            <person name="Warner J."/>
            <person name="Rosovitz M.J."/>
        </authorList>
    </citation>
    <scope>NUCLEOTIDE SEQUENCE [LARGE SCALE GENOMIC DNA]</scope>
    <source>
        <strain evidence="4">DSM 2030</strain>
    </source>
</reference>
<dbReference type="PROSITE" id="PS01148">
    <property type="entry name" value="UPF0033"/>
    <property type="match status" value="1"/>
</dbReference>
<sequence>MSNEVKPTYTLDERGEVCPVPDVDTRRKLKEMKSGEVLEVLIDYALSKERIPAGVKDVGGEVISIEEIGPSEWRLLIKKL</sequence>
<proteinExistence type="inferred from homology"/>
<dbReference type="HOGENOM" id="CLU_165255_0_0_9"/>
<feature type="domain" description="UPF0033" evidence="2">
    <location>
        <begin position="11"/>
        <end position="35"/>
    </location>
</feature>
<dbReference type="PANTHER" id="PTHR33279">
    <property type="entry name" value="SULFUR CARRIER PROTEIN YEDF-RELATED"/>
    <property type="match status" value="1"/>
</dbReference>
<comment type="similarity">
    <text evidence="1">Belongs to the sulfur carrier protein TusA family.</text>
</comment>
<dbReference type="eggNOG" id="COG0425">
    <property type="taxonomic scope" value="Bacteria"/>
</dbReference>
<dbReference type="PANTHER" id="PTHR33279:SF6">
    <property type="entry name" value="SULFUR CARRIER PROTEIN YEDF-RELATED"/>
    <property type="match status" value="1"/>
</dbReference>